<feature type="domain" description="NADP-dependent oxidoreductase" evidence="3">
    <location>
        <begin position="110"/>
        <end position="171"/>
    </location>
</feature>
<keyword evidence="5" id="KW-1185">Reference proteome</keyword>
<evidence type="ECO:0000259" key="3">
    <source>
        <dbReference type="Pfam" id="PF00248"/>
    </source>
</evidence>
<feature type="domain" description="NADP-dependent oxidoreductase" evidence="3">
    <location>
        <begin position="23"/>
        <end position="92"/>
    </location>
</feature>
<protein>
    <submittedName>
        <fullName evidence="4">Putative aldo-keto reductase 1</fullName>
    </submittedName>
</protein>
<keyword evidence="2" id="KW-0560">Oxidoreductase</keyword>
<evidence type="ECO:0000313" key="4">
    <source>
        <dbReference type="EMBL" id="PQQ17260.1"/>
    </source>
</evidence>
<reference evidence="4 5" key="1">
    <citation type="submission" date="2018-02" db="EMBL/GenBank/DDBJ databases">
        <title>Draft genome of wild Prunus yedoensis var. nudiflora.</title>
        <authorList>
            <person name="Baek S."/>
            <person name="Kim J.-H."/>
            <person name="Choi K."/>
            <person name="Kim G.-B."/>
            <person name="Cho A."/>
            <person name="Jang H."/>
            <person name="Shin C.-H."/>
            <person name="Yu H.-J."/>
            <person name="Mun J.-H."/>
        </authorList>
    </citation>
    <scope>NUCLEOTIDE SEQUENCE [LARGE SCALE GENOMIC DNA]</scope>
    <source>
        <strain evidence="5">cv. Jeju island</strain>
        <tissue evidence="4">Leaf</tissue>
    </source>
</reference>
<dbReference type="PANTHER" id="PTHR43625">
    <property type="entry name" value="AFLATOXIN B1 ALDEHYDE REDUCTASE"/>
    <property type="match status" value="1"/>
</dbReference>
<dbReference type="Pfam" id="PF00248">
    <property type="entry name" value="Aldo_ket_red"/>
    <property type="match status" value="2"/>
</dbReference>
<proteinExistence type="predicted"/>
<dbReference type="EMBL" id="PJQY01000158">
    <property type="protein sequence ID" value="PQQ17260.1"/>
    <property type="molecule type" value="Genomic_DNA"/>
</dbReference>
<dbReference type="Gene3D" id="3.20.20.100">
    <property type="entry name" value="NADP-dependent oxidoreductase domain"/>
    <property type="match status" value="2"/>
</dbReference>
<gene>
    <name evidence="4" type="ORF">Pyn_19140</name>
</gene>
<dbReference type="Proteomes" id="UP000250321">
    <property type="component" value="Unassembled WGS sequence"/>
</dbReference>
<dbReference type="STRING" id="2094558.A0A314ZF92"/>
<dbReference type="PANTHER" id="PTHR43625:SF80">
    <property type="entry name" value="ALDO-KETO REDUCTASE 1-RELATED"/>
    <property type="match status" value="1"/>
</dbReference>
<dbReference type="AlphaFoldDB" id="A0A314ZF92"/>
<evidence type="ECO:0000256" key="2">
    <source>
        <dbReference type="ARBA" id="ARBA00023002"/>
    </source>
</evidence>
<accession>A0A314ZF92</accession>
<dbReference type="SUPFAM" id="SSF51430">
    <property type="entry name" value="NAD(P)-linked oxidoreductase"/>
    <property type="match status" value="1"/>
</dbReference>
<dbReference type="GO" id="GO:0016491">
    <property type="term" value="F:oxidoreductase activity"/>
    <property type="evidence" value="ECO:0007669"/>
    <property type="project" value="UniProtKB-KW"/>
</dbReference>
<dbReference type="InterPro" id="IPR050791">
    <property type="entry name" value="Aldo-Keto_reductase"/>
</dbReference>
<dbReference type="InterPro" id="IPR023210">
    <property type="entry name" value="NADP_OxRdtase_dom"/>
</dbReference>
<dbReference type="OrthoDB" id="37537at2759"/>
<keyword evidence="1" id="KW-0521">NADP</keyword>
<evidence type="ECO:0000313" key="5">
    <source>
        <dbReference type="Proteomes" id="UP000250321"/>
    </source>
</evidence>
<sequence length="201" mass="21765">MAEDNTIEIPRVKLGNQGLEVSKLGFGCMGLTGVYNSPVADEDGISIIKDAFSKGITFFDTSDVYGPHLNEVLIGKALKQLPREKIQLATKFGITGTVDPPAIAIKGTPDAYRETVKKHQSSPAQLALAWVLHQGDDVVPILGTTKIKNLDTNIGSLRVKLGEEDLKQVSDAILIDQVAGNRTYLGMTHLQWNFANTPPKV</sequence>
<dbReference type="InterPro" id="IPR036812">
    <property type="entry name" value="NAD(P)_OxRdtase_dom_sf"/>
</dbReference>
<organism evidence="4 5">
    <name type="scientific">Prunus yedoensis var. nudiflora</name>
    <dbReference type="NCBI Taxonomy" id="2094558"/>
    <lineage>
        <taxon>Eukaryota</taxon>
        <taxon>Viridiplantae</taxon>
        <taxon>Streptophyta</taxon>
        <taxon>Embryophyta</taxon>
        <taxon>Tracheophyta</taxon>
        <taxon>Spermatophyta</taxon>
        <taxon>Magnoliopsida</taxon>
        <taxon>eudicotyledons</taxon>
        <taxon>Gunneridae</taxon>
        <taxon>Pentapetalae</taxon>
        <taxon>rosids</taxon>
        <taxon>fabids</taxon>
        <taxon>Rosales</taxon>
        <taxon>Rosaceae</taxon>
        <taxon>Amygdaloideae</taxon>
        <taxon>Amygdaleae</taxon>
        <taxon>Prunus</taxon>
    </lineage>
</organism>
<dbReference type="GO" id="GO:0005737">
    <property type="term" value="C:cytoplasm"/>
    <property type="evidence" value="ECO:0007669"/>
    <property type="project" value="TreeGrafter"/>
</dbReference>
<comment type="caution">
    <text evidence="4">The sequence shown here is derived from an EMBL/GenBank/DDBJ whole genome shotgun (WGS) entry which is preliminary data.</text>
</comment>
<evidence type="ECO:0000256" key="1">
    <source>
        <dbReference type="ARBA" id="ARBA00022857"/>
    </source>
</evidence>
<name>A0A314ZF92_PRUYE</name>